<sequence>MEKKESGHDFDNALQLFLDSFLDAHPESTWPSWFRKCTTYGGHRATGHFSTFSFTAIPISALGPGELCEETEDGGYVLARTAMETRVKRYVISNAPSDVITIFEASIDVAMKRVFIVLDRKLSTIDGAGLLPLQR</sequence>
<dbReference type="KEGG" id="plue:EWM63_20440"/>
<dbReference type="RefSeq" id="WP_130188181.1">
    <property type="nucleotide sequence ID" value="NZ_CP035913.1"/>
</dbReference>
<keyword evidence="2" id="KW-1185">Reference proteome</keyword>
<dbReference type="Proteomes" id="UP000290637">
    <property type="component" value="Chromosome"/>
</dbReference>
<protein>
    <submittedName>
        <fullName evidence="1">Uncharacterized protein</fullName>
    </submittedName>
</protein>
<evidence type="ECO:0000313" key="2">
    <source>
        <dbReference type="Proteomes" id="UP000290637"/>
    </source>
</evidence>
<dbReference type="AlphaFoldDB" id="A0A4P6L175"/>
<gene>
    <name evidence="1" type="ORF">EWM63_20440</name>
</gene>
<evidence type="ECO:0000313" key="1">
    <source>
        <dbReference type="EMBL" id="QBE65067.1"/>
    </source>
</evidence>
<accession>A0A4P6L175</accession>
<proteinExistence type="predicted"/>
<reference evidence="1 2" key="1">
    <citation type="submission" date="2019-02" db="EMBL/GenBank/DDBJ databases">
        <title>Draft Genome Sequences of Six Type Strains of the Genus Massilia.</title>
        <authorList>
            <person name="Miess H."/>
            <person name="Frediansyhah A."/>
            <person name="Gross H."/>
        </authorList>
    </citation>
    <scope>NUCLEOTIDE SEQUENCE [LARGE SCALE GENOMIC DNA]</scope>
    <source>
        <strain evidence="1 2">DSM 17473</strain>
    </source>
</reference>
<organism evidence="1 2">
    <name type="scientific">Pseudoduganella lutea</name>
    <dbReference type="NCBI Taxonomy" id="321985"/>
    <lineage>
        <taxon>Bacteria</taxon>
        <taxon>Pseudomonadati</taxon>
        <taxon>Pseudomonadota</taxon>
        <taxon>Betaproteobacteria</taxon>
        <taxon>Burkholderiales</taxon>
        <taxon>Oxalobacteraceae</taxon>
        <taxon>Telluria group</taxon>
        <taxon>Pseudoduganella</taxon>
    </lineage>
</organism>
<dbReference type="EMBL" id="CP035913">
    <property type="protein sequence ID" value="QBE65067.1"/>
    <property type="molecule type" value="Genomic_DNA"/>
</dbReference>
<name>A0A4P6L175_9BURK</name>
<dbReference type="OrthoDB" id="9153015at2"/>